<name>A0A914P1Z7_9BILA</name>
<protein>
    <submittedName>
        <fullName evidence="2">Uncharacterized protein</fullName>
    </submittedName>
</protein>
<proteinExistence type="predicted"/>
<accession>A0A914P1Z7</accession>
<sequence>MPKIYQCDATSIIIYGQMFSFNNFMVIASKCKMLNLTGVVILNNDEIIPETEDHLYFETAVSLEALLKALPNVKTFIYILPYNSLNIITTKTAEELCKILHFLSLDKFVIGKIPEIFDIKSFNGHIKKNNKTKIDLYFSDQISGEYETQLQTIVDEILETESRDYKVPRINFSRITLSSRVKMHALYYQN</sequence>
<dbReference type="Proteomes" id="UP000887578">
    <property type="component" value="Unplaced"/>
</dbReference>
<reference evidence="2" key="1">
    <citation type="submission" date="2022-11" db="UniProtKB">
        <authorList>
            <consortium name="WormBaseParasite"/>
        </authorList>
    </citation>
    <scope>IDENTIFICATION</scope>
</reference>
<organism evidence="1 2">
    <name type="scientific">Panagrolaimus davidi</name>
    <dbReference type="NCBI Taxonomy" id="227884"/>
    <lineage>
        <taxon>Eukaryota</taxon>
        <taxon>Metazoa</taxon>
        <taxon>Ecdysozoa</taxon>
        <taxon>Nematoda</taxon>
        <taxon>Chromadorea</taxon>
        <taxon>Rhabditida</taxon>
        <taxon>Tylenchina</taxon>
        <taxon>Panagrolaimomorpha</taxon>
        <taxon>Panagrolaimoidea</taxon>
        <taxon>Panagrolaimidae</taxon>
        <taxon>Panagrolaimus</taxon>
    </lineage>
</organism>
<dbReference type="AlphaFoldDB" id="A0A914P1Z7"/>
<dbReference type="WBParaSite" id="PDA_v2.g11842.t1">
    <property type="protein sequence ID" value="PDA_v2.g11842.t1"/>
    <property type="gene ID" value="PDA_v2.g11842"/>
</dbReference>
<keyword evidence="1" id="KW-1185">Reference proteome</keyword>
<evidence type="ECO:0000313" key="2">
    <source>
        <dbReference type="WBParaSite" id="PDA_v2.g11842.t1"/>
    </source>
</evidence>
<evidence type="ECO:0000313" key="1">
    <source>
        <dbReference type="Proteomes" id="UP000887578"/>
    </source>
</evidence>